<reference evidence="15" key="4">
    <citation type="submission" date="2023-07" db="EMBL/GenBank/DDBJ databases">
        <title>Identification of Pectobacterium versatile causing blackleg of potato from New York State with a whole genome sequencing approach.</title>
        <authorList>
            <person name="Ma X."/>
            <person name="Swingle B."/>
        </authorList>
    </citation>
    <scope>NUCLEOTIDE SEQUENCE [LARGE SCALE GENOMIC DNA]</scope>
    <source>
        <strain evidence="15">NY1588A</strain>
    </source>
</reference>
<reference evidence="10 13" key="1">
    <citation type="journal article" date="2012" name="J. Bacteriol.">
        <title>Genome sequence of Pectobacterium sp. strain SCC3193.</title>
        <authorList>
            <person name="Koskinen J.P."/>
            <person name="Laine P."/>
            <person name="Niemi O."/>
            <person name="Nykyri J."/>
            <person name="Harjunpaa H."/>
            <person name="Auvinen P."/>
            <person name="Paulin L."/>
            <person name="Pirhonen M."/>
            <person name="Palva T."/>
            <person name="Holm L."/>
        </authorList>
    </citation>
    <scope>NUCLEOTIDE SEQUENCE [LARGE SCALE GENOMIC DNA]</scope>
    <source>
        <strain evidence="10 13">SCC3193</strain>
    </source>
</reference>
<dbReference type="Proteomes" id="UP000008044">
    <property type="component" value="Chromosome"/>
</dbReference>
<keyword evidence="6 10" id="KW-0449">Lipoprotein</keyword>
<organism evidence="10 13">
    <name type="scientific">Pectobacterium parmentieri</name>
    <dbReference type="NCBI Taxonomy" id="1905730"/>
    <lineage>
        <taxon>Bacteria</taxon>
        <taxon>Pseudomonadati</taxon>
        <taxon>Pseudomonadota</taxon>
        <taxon>Gammaproteobacteria</taxon>
        <taxon>Enterobacterales</taxon>
        <taxon>Pectobacteriaceae</taxon>
        <taxon>Pectobacterium</taxon>
    </lineage>
</organism>
<keyword evidence="15" id="KW-1185">Reference proteome</keyword>
<dbReference type="EMBL" id="PSZG01000001">
    <property type="protein sequence ID" value="RKO78120.1"/>
    <property type="molecule type" value="Genomic_DNA"/>
</dbReference>
<evidence type="ECO:0000313" key="14">
    <source>
        <dbReference type="Proteomes" id="UP000269665"/>
    </source>
</evidence>
<evidence type="ECO:0000256" key="1">
    <source>
        <dbReference type="ARBA" id="ARBA00004459"/>
    </source>
</evidence>
<evidence type="ECO:0000256" key="6">
    <source>
        <dbReference type="ARBA" id="ARBA00023288"/>
    </source>
</evidence>
<dbReference type="Pfam" id="PF13627">
    <property type="entry name" value="LptM_cons"/>
    <property type="match status" value="1"/>
</dbReference>
<evidence type="ECO:0000313" key="10">
    <source>
        <dbReference type="EMBL" id="AFI92380.1"/>
    </source>
</evidence>
<evidence type="ECO:0000256" key="3">
    <source>
        <dbReference type="ARBA" id="ARBA00023136"/>
    </source>
</evidence>
<reference evidence="11" key="5">
    <citation type="submission" date="2024-05" db="EMBL/GenBank/DDBJ databases">
        <title>Identification of Pectobacterium versatile causing blackleg of potato from New York State with a whole genome sequencing approach.</title>
        <authorList>
            <person name="Ma X."/>
            <person name="Swingle B."/>
        </authorList>
    </citation>
    <scope>NUCLEOTIDE SEQUENCE</scope>
    <source>
        <strain evidence="11">NY1588A</strain>
    </source>
</reference>
<evidence type="ECO:0000256" key="2">
    <source>
        <dbReference type="ARBA" id="ARBA00022729"/>
    </source>
</evidence>
<comment type="similarity">
    <text evidence="7">Belongs to the LptM family.</text>
</comment>
<dbReference type="Proteomes" id="UP000269665">
    <property type="component" value="Unassembled WGS sequence"/>
</dbReference>
<feature type="region of interest" description="Disordered" evidence="9">
    <location>
        <begin position="34"/>
        <end position="61"/>
    </location>
</feature>
<dbReference type="GO" id="GO:0009279">
    <property type="term" value="C:cell outer membrane"/>
    <property type="evidence" value="ECO:0007669"/>
    <property type="project" value="UniProtKB-SubCell"/>
</dbReference>
<evidence type="ECO:0000256" key="7">
    <source>
        <dbReference type="ARBA" id="ARBA00049647"/>
    </source>
</evidence>
<evidence type="ECO:0000313" key="12">
    <source>
        <dbReference type="EMBL" id="RKO78120.1"/>
    </source>
</evidence>
<evidence type="ECO:0000313" key="11">
    <source>
        <dbReference type="EMBL" id="MBI0553509.1"/>
    </source>
</evidence>
<dbReference type="InterPro" id="IPR032831">
    <property type="entry name" value="LptM_cons"/>
</dbReference>
<keyword evidence="4" id="KW-0564">Palmitate</keyword>
<dbReference type="PATRIC" id="fig|1166016.3.peg.4408"/>
<sequence length="61" mass="6572">MTGLNVMKNAFRPLLLVLSVVSLLGCGLKGPLYMPTDSKSGASTTQQNENQPPQKKPSMRP</sequence>
<proteinExistence type="inferred from homology"/>
<protein>
    <recommendedName>
        <fullName evidence="8">LPS-assembly lipoprotein LptM</fullName>
    </recommendedName>
</protein>
<dbReference type="AlphaFoldDB" id="A0A0H3IBB6"/>
<dbReference type="EMBL" id="WABS01000004">
    <property type="protein sequence ID" value="MBI0553509.1"/>
    <property type="molecule type" value="Genomic_DNA"/>
</dbReference>
<evidence type="ECO:0000256" key="5">
    <source>
        <dbReference type="ARBA" id="ARBA00023237"/>
    </source>
</evidence>
<evidence type="ECO:0000256" key="9">
    <source>
        <dbReference type="SAM" id="MobiDB-lite"/>
    </source>
</evidence>
<reference evidence="12 14" key="3">
    <citation type="journal article" date="2018" name="BMC Genomics">
        <title>High genomic variability in the plant pathogenic bacterium Pectobacterium parmentieri deciphered from de novo assembled complete genomes.</title>
        <authorList>
            <person name="Zoledowska S."/>
            <person name="Motyka-Pomagruk A."/>
            <person name="Sledz W."/>
            <person name="Mengoni A."/>
            <person name="Lojkowska E."/>
        </authorList>
    </citation>
    <scope>NUCLEOTIDE SEQUENCE [LARGE SCALE GENOMIC DNA]</scope>
    <source>
        <strain evidence="12 14">IFB5626</strain>
    </source>
</reference>
<dbReference type="KEGG" id="pec:W5S_4324"/>
<name>A0A0H3IBB6_PECPM</name>
<keyword evidence="2" id="KW-0732">Signal</keyword>
<evidence type="ECO:0000256" key="4">
    <source>
        <dbReference type="ARBA" id="ARBA00023139"/>
    </source>
</evidence>
<dbReference type="eggNOG" id="COG5567">
    <property type="taxonomic scope" value="Bacteria"/>
</dbReference>
<keyword evidence="3" id="KW-0472">Membrane</keyword>
<evidence type="ECO:0000313" key="15">
    <source>
        <dbReference type="Proteomes" id="UP001194579"/>
    </source>
</evidence>
<evidence type="ECO:0000256" key="8">
    <source>
        <dbReference type="ARBA" id="ARBA00049730"/>
    </source>
</evidence>
<dbReference type="STRING" id="1905730.W5S_4324"/>
<accession>A0A0H3IBB6</accession>
<dbReference type="Proteomes" id="UP001194579">
    <property type="component" value="Unassembled WGS sequence"/>
</dbReference>
<dbReference type="EMBL" id="CP003415">
    <property type="protein sequence ID" value="AFI92380.1"/>
    <property type="molecule type" value="Genomic_DNA"/>
</dbReference>
<comment type="subcellular location">
    <subcellularLocation>
        <location evidence="1">Cell outer membrane</location>
        <topology evidence="1">Lipid-anchor</topology>
    </subcellularLocation>
</comment>
<dbReference type="OMA" id="GFNEMKT"/>
<reference evidence="10" key="2">
    <citation type="submission" date="2012-03" db="EMBL/GenBank/DDBJ databases">
        <authorList>
            <person name="Koskinen P."/>
            <person name="Laine P."/>
            <person name="Niemi O."/>
            <person name="Nykyri J."/>
            <person name="Harjunpaa H."/>
            <person name="Auvinen P."/>
            <person name="Paulin L."/>
            <person name="Pirhonen M."/>
            <person name="Palva T."/>
            <person name="Holm L."/>
        </authorList>
    </citation>
    <scope>NUCLEOTIDE SEQUENCE</scope>
    <source>
        <strain evidence="10">SCC3193</strain>
    </source>
</reference>
<keyword evidence="5" id="KW-0998">Cell outer membrane</keyword>
<evidence type="ECO:0000313" key="13">
    <source>
        <dbReference type="Proteomes" id="UP000008044"/>
    </source>
</evidence>
<gene>
    <name evidence="10" type="ordered locus">W5S_4324</name>
    <name evidence="12" type="ORF">C5E00_15595</name>
    <name evidence="11" type="ORF">F6Q06_03245</name>
</gene>
<dbReference type="NCBIfam" id="NF047847">
    <property type="entry name" value="SS_mature_LptM"/>
    <property type="match status" value="1"/>
</dbReference>
<dbReference type="HOGENOM" id="CLU_200497_0_2_6"/>